<comment type="caution">
    <text evidence="2">The sequence shown here is derived from an EMBL/GenBank/DDBJ whole genome shotgun (WGS) entry which is preliminary data.</text>
</comment>
<name>A0A4Y2BWE9_ARAVE</name>
<sequence>MEFLEHGNEKPIVNVETYEIWSKIIGNDGIQKNLNSKTQSTDSNLRPQLEGSGTSMDLPTLRPHVEVILTSRFEATRALLWDGPRNFEPWTDDETTPQLAPLSNLHHTNGNTCRPYVRINVQLAPYTVEPQWNRVSNLESSGPEAGTLSLGHRGTWTILYDSAAN</sequence>
<keyword evidence="3" id="KW-1185">Reference proteome</keyword>
<dbReference type="AlphaFoldDB" id="A0A4Y2BWE9"/>
<dbReference type="Proteomes" id="UP000499080">
    <property type="component" value="Unassembled WGS sequence"/>
</dbReference>
<evidence type="ECO:0000313" key="2">
    <source>
        <dbReference type="EMBL" id="GBL95626.1"/>
    </source>
</evidence>
<evidence type="ECO:0000313" key="3">
    <source>
        <dbReference type="Proteomes" id="UP000499080"/>
    </source>
</evidence>
<reference evidence="2 3" key="1">
    <citation type="journal article" date="2019" name="Sci. Rep.">
        <title>Orb-weaving spider Araneus ventricosus genome elucidates the spidroin gene catalogue.</title>
        <authorList>
            <person name="Kono N."/>
            <person name="Nakamura H."/>
            <person name="Ohtoshi R."/>
            <person name="Moran D.A.P."/>
            <person name="Shinohara A."/>
            <person name="Yoshida Y."/>
            <person name="Fujiwara M."/>
            <person name="Mori M."/>
            <person name="Tomita M."/>
            <person name="Arakawa K."/>
        </authorList>
    </citation>
    <scope>NUCLEOTIDE SEQUENCE [LARGE SCALE GENOMIC DNA]</scope>
</reference>
<gene>
    <name evidence="2" type="ORF">AVEN_22122_1</name>
</gene>
<accession>A0A4Y2BWE9</accession>
<dbReference type="EMBL" id="BGPR01084490">
    <property type="protein sequence ID" value="GBL95626.1"/>
    <property type="molecule type" value="Genomic_DNA"/>
</dbReference>
<protein>
    <submittedName>
        <fullName evidence="2">Uncharacterized protein</fullName>
    </submittedName>
</protein>
<organism evidence="2 3">
    <name type="scientific">Araneus ventricosus</name>
    <name type="common">Orbweaver spider</name>
    <name type="synonym">Epeira ventricosa</name>
    <dbReference type="NCBI Taxonomy" id="182803"/>
    <lineage>
        <taxon>Eukaryota</taxon>
        <taxon>Metazoa</taxon>
        <taxon>Ecdysozoa</taxon>
        <taxon>Arthropoda</taxon>
        <taxon>Chelicerata</taxon>
        <taxon>Arachnida</taxon>
        <taxon>Araneae</taxon>
        <taxon>Araneomorphae</taxon>
        <taxon>Entelegynae</taxon>
        <taxon>Araneoidea</taxon>
        <taxon>Araneidae</taxon>
        <taxon>Araneus</taxon>
    </lineage>
</organism>
<proteinExistence type="predicted"/>
<feature type="region of interest" description="Disordered" evidence="1">
    <location>
        <begin position="35"/>
        <end position="57"/>
    </location>
</feature>
<evidence type="ECO:0000256" key="1">
    <source>
        <dbReference type="SAM" id="MobiDB-lite"/>
    </source>
</evidence>